<dbReference type="InterPro" id="IPR019194">
    <property type="entry name" value="Tscrpt_elong_fac_Eaf_N"/>
</dbReference>
<evidence type="ECO:0000313" key="3">
    <source>
        <dbReference type="Proteomes" id="UP000078348"/>
    </source>
</evidence>
<dbReference type="OrthoDB" id="10447855at2759"/>
<gene>
    <name evidence="2" type="ORF">AV274_2546</name>
</gene>
<comment type="caution">
    <text evidence="2">The sequence shown here is derived from an EMBL/GenBank/DDBJ whole genome shotgun (WGS) entry which is preliminary data.</text>
</comment>
<keyword evidence="3" id="KW-1185">Reference proteome</keyword>
<name>A0A196SFA5_BLAHN</name>
<sequence>MQAKKDYPIVLGDSITAEEKRRLLLRYSFLPQSLDYRKDAVMTVETKTNSVELQFYDSFDESGTKSFSGSYKDASTDEYILVFQKDHFVLERVGGVVNGLTVDSNAKEF</sequence>
<dbReference type="EMBL" id="LXWW01000120">
    <property type="protein sequence ID" value="OAO15740.1"/>
    <property type="molecule type" value="Genomic_DNA"/>
</dbReference>
<dbReference type="Proteomes" id="UP000078348">
    <property type="component" value="Unassembled WGS sequence"/>
</dbReference>
<dbReference type="Pfam" id="PF09816">
    <property type="entry name" value="EAF"/>
    <property type="match status" value="1"/>
</dbReference>
<reference evidence="2 3" key="1">
    <citation type="submission" date="2016-05" db="EMBL/GenBank/DDBJ databases">
        <title>Nuclear genome of Blastocystis sp. subtype 1 NandII.</title>
        <authorList>
            <person name="Gentekaki E."/>
            <person name="Curtis B."/>
            <person name="Stairs C."/>
            <person name="Eme L."/>
            <person name="Herman E."/>
            <person name="Klimes V."/>
            <person name="Arias M.C."/>
            <person name="Elias M."/>
            <person name="Hilliou F."/>
            <person name="Klute M."/>
            <person name="Malik S.-B."/>
            <person name="Pightling A."/>
            <person name="Rachubinski R."/>
            <person name="Salas D."/>
            <person name="Schlacht A."/>
            <person name="Suga H."/>
            <person name="Archibald J."/>
            <person name="Ball S.G."/>
            <person name="Clark G."/>
            <person name="Dacks J."/>
            <person name="Van Der Giezen M."/>
            <person name="Tsaousis A."/>
            <person name="Roger A."/>
        </authorList>
    </citation>
    <scope>NUCLEOTIDE SEQUENCE [LARGE SCALE GENOMIC DNA]</scope>
    <source>
        <strain evidence="3">ATCC 50177 / NandII</strain>
    </source>
</reference>
<proteinExistence type="predicted"/>
<protein>
    <recommendedName>
        <fullName evidence="1">Transcription elongation factor Eaf N-terminal domain-containing protein</fullName>
    </recommendedName>
</protein>
<organism evidence="2 3">
    <name type="scientific">Blastocystis sp. subtype 1 (strain ATCC 50177 / NandII)</name>
    <dbReference type="NCBI Taxonomy" id="478820"/>
    <lineage>
        <taxon>Eukaryota</taxon>
        <taxon>Sar</taxon>
        <taxon>Stramenopiles</taxon>
        <taxon>Bigyra</taxon>
        <taxon>Opalozoa</taxon>
        <taxon>Opalinata</taxon>
        <taxon>Blastocystidae</taxon>
        <taxon>Blastocystis</taxon>
    </lineage>
</organism>
<evidence type="ECO:0000313" key="2">
    <source>
        <dbReference type="EMBL" id="OAO15740.1"/>
    </source>
</evidence>
<evidence type="ECO:0000259" key="1">
    <source>
        <dbReference type="Pfam" id="PF09816"/>
    </source>
</evidence>
<feature type="domain" description="Transcription elongation factor Eaf N-terminal" evidence="1">
    <location>
        <begin position="7"/>
        <end position="97"/>
    </location>
</feature>
<accession>A0A196SFA5</accession>
<dbReference type="AlphaFoldDB" id="A0A196SFA5"/>